<organism evidence="3 4">
    <name type="scientific">Neocallimastix californiae</name>
    <dbReference type="NCBI Taxonomy" id="1754190"/>
    <lineage>
        <taxon>Eukaryota</taxon>
        <taxon>Fungi</taxon>
        <taxon>Fungi incertae sedis</taxon>
        <taxon>Chytridiomycota</taxon>
        <taxon>Chytridiomycota incertae sedis</taxon>
        <taxon>Neocallimastigomycetes</taxon>
        <taxon>Neocallimastigales</taxon>
        <taxon>Neocallimastigaceae</taxon>
        <taxon>Neocallimastix</taxon>
    </lineage>
</organism>
<feature type="region of interest" description="Disordered" evidence="2">
    <location>
        <begin position="1"/>
        <end position="104"/>
    </location>
</feature>
<evidence type="ECO:0000313" key="3">
    <source>
        <dbReference type="EMBL" id="ORY22080.1"/>
    </source>
</evidence>
<proteinExistence type="predicted"/>
<feature type="compositionally biased region" description="Basic and acidic residues" evidence="2">
    <location>
        <begin position="75"/>
        <end position="91"/>
    </location>
</feature>
<reference evidence="3 4" key="1">
    <citation type="submission" date="2016-08" db="EMBL/GenBank/DDBJ databases">
        <title>A Parts List for Fungal Cellulosomes Revealed by Comparative Genomics.</title>
        <authorList>
            <consortium name="DOE Joint Genome Institute"/>
            <person name="Haitjema C.H."/>
            <person name="Gilmore S.P."/>
            <person name="Henske J.K."/>
            <person name="Solomon K.V."/>
            <person name="De Groot R."/>
            <person name="Kuo A."/>
            <person name="Mondo S.J."/>
            <person name="Salamov A.A."/>
            <person name="Labutti K."/>
            <person name="Zhao Z."/>
            <person name="Chiniquy J."/>
            <person name="Barry K."/>
            <person name="Brewer H.M."/>
            <person name="Purvine S.O."/>
            <person name="Wright A.T."/>
            <person name="Boxma B."/>
            <person name="Van Alen T."/>
            <person name="Hackstein J.H."/>
            <person name="Baker S.E."/>
            <person name="Grigoriev I.V."/>
            <person name="O'Malley M.A."/>
        </authorList>
    </citation>
    <scope>NUCLEOTIDE SEQUENCE [LARGE SCALE GENOMIC DNA]</scope>
    <source>
        <strain evidence="3 4">G1</strain>
    </source>
</reference>
<feature type="compositionally biased region" description="Basic and acidic residues" evidence="2">
    <location>
        <begin position="1"/>
        <end position="15"/>
    </location>
</feature>
<accession>A0A1Y2AIH4</accession>
<feature type="compositionally biased region" description="Low complexity" evidence="2">
    <location>
        <begin position="60"/>
        <end position="74"/>
    </location>
</feature>
<feature type="coiled-coil region" evidence="1">
    <location>
        <begin position="199"/>
        <end position="226"/>
    </location>
</feature>
<protein>
    <submittedName>
        <fullName evidence="3">Uncharacterized protein</fullName>
    </submittedName>
</protein>
<name>A0A1Y2AIH4_9FUNG</name>
<evidence type="ECO:0000313" key="4">
    <source>
        <dbReference type="Proteomes" id="UP000193920"/>
    </source>
</evidence>
<dbReference type="Proteomes" id="UP000193920">
    <property type="component" value="Unassembled WGS sequence"/>
</dbReference>
<evidence type="ECO:0000256" key="2">
    <source>
        <dbReference type="SAM" id="MobiDB-lite"/>
    </source>
</evidence>
<evidence type="ECO:0000256" key="1">
    <source>
        <dbReference type="SAM" id="Coils"/>
    </source>
</evidence>
<sequence>MDKKGKKTKAPENTRKTTRSGSLKSSVGSVIAENSPTPVEAPPARRQNTGVKKTTRTPEKPASSKPKPAAASEASKPEDGKPEASKTETSKPEPTQSETRFARIEAELSSFIPAVEQRFGEVEEETSTQASVLELQKIQEFLYQQMTENKGKEAAVDNEIKKIETYLDEDQIKGKQFQQNLEDKGQKIRKIEEFLDANQERERVHLNELEEKIEKLMAVNHSQQHEIERLGKLTWEA</sequence>
<comment type="caution">
    <text evidence="3">The sequence shown here is derived from an EMBL/GenBank/DDBJ whole genome shotgun (WGS) entry which is preliminary data.</text>
</comment>
<feature type="compositionally biased region" description="Polar residues" evidence="2">
    <location>
        <begin position="19"/>
        <end position="37"/>
    </location>
</feature>
<gene>
    <name evidence="3" type="ORF">LY90DRAFT_515708</name>
</gene>
<keyword evidence="4" id="KW-1185">Reference proteome</keyword>
<keyword evidence="1" id="KW-0175">Coiled coil</keyword>
<dbReference type="AlphaFoldDB" id="A0A1Y2AIH4"/>
<dbReference type="EMBL" id="MCOG01000253">
    <property type="protein sequence ID" value="ORY22080.1"/>
    <property type="molecule type" value="Genomic_DNA"/>
</dbReference>